<sequence>MQILREILGALLFVAGGFFTALLGFNLIQAIVVVDASGSPDAHGMATGLSLVGLVFIGLPALISGWLLLQRGRSRK</sequence>
<evidence type="ECO:0000256" key="1">
    <source>
        <dbReference type="SAM" id="Phobius"/>
    </source>
</evidence>
<protein>
    <submittedName>
        <fullName evidence="2">Uncharacterized protein</fullName>
    </submittedName>
</protein>
<dbReference type="EMBL" id="CP071518">
    <property type="protein sequence ID" value="QSX79571.1"/>
    <property type="molecule type" value="Genomic_DNA"/>
</dbReference>
<organism evidence="2 3">
    <name type="scientific">Agrilutibacter solisilvae</name>
    <dbReference type="NCBI Taxonomy" id="2763317"/>
    <lineage>
        <taxon>Bacteria</taxon>
        <taxon>Pseudomonadati</taxon>
        <taxon>Pseudomonadota</taxon>
        <taxon>Gammaproteobacteria</taxon>
        <taxon>Lysobacterales</taxon>
        <taxon>Lysobacteraceae</taxon>
        <taxon>Agrilutibacter</taxon>
    </lineage>
</organism>
<dbReference type="AlphaFoldDB" id="A0A974Y1A5"/>
<dbReference type="KEGG" id="lsf:I8J32_006895"/>
<reference evidence="2 3" key="1">
    <citation type="submission" date="2021-03" db="EMBL/GenBank/DDBJ databases">
        <title>Lysobacter sp. nov. isolated from soil of gangwondo yeongwol, south Korea.</title>
        <authorList>
            <person name="Kim K.R."/>
            <person name="Kim K.H."/>
            <person name="Jeon C.O."/>
        </authorList>
    </citation>
    <scope>NUCLEOTIDE SEQUENCE [LARGE SCALE GENOMIC DNA]</scope>
    <source>
        <strain evidence="2 3">R19</strain>
    </source>
</reference>
<name>A0A974Y1A5_9GAMM</name>
<keyword evidence="3" id="KW-1185">Reference proteome</keyword>
<dbReference type="RefSeq" id="WP_200616318.1">
    <property type="nucleotide sequence ID" value="NZ_CP071518.1"/>
</dbReference>
<evidence type="ECO:0000313" key="3">
    <source>
        <dbReference type="Proteomes" id="UP000639274"/>
    </source>
</evidence>
<gene>
    <name evidence="2" type="ORF">I8J32_006895</name>
</gene>
<dbReference type="Proteomes" id="UP000639274">
    <property type="component" value="Chromosome"/>
</dbReference>
<keyword evidence="1" id="KW-0812">Transmembrane</keyword>
<proteinExistence type="predicted"/>
<accession>A0A974Y1A5</accession>
<feature type="transmembrane region" description="Helical" evidence="1">
    <location>
        <begin position="46"/>
        <end position="69"/>
    </location>
</feature>
<evidence type="ECO:0000313" key="2">
    <source>
        <dbReference type="EMBL" id="QSX79571.1"/>
    </source>
</evidence>
<keyword evidence="1" id="KW-0472">Membrane</keyword>
<keyword evidence="1" id="KW-1133">Transmembrane helix</keyword>